<dbReference type="InterPro" id="IPR036055">
    <property type="entry name" value="LDL_receptor-like_sf"/>
</dbReference>
<evidence type="ECO:0000256" key="8">
    <source>
        <dbReference type="ARBA" id="ARBA00023180"/>
    </source>
</evidence>
<keyword evidence="12" id="KW-1185">Reference proteome</keyword>
<evidence type="ECO:0000256" key="10">
    <source>
        <dbReference type="SAM" id="SignalP"/>
    </source>
</evidence>
<accession>A0AA39C7S2</accession>
<dbReference type="PANTHER" id="PTHR22722">
    <property type="entry name" value="LOW-DENSITY LIPOPROTEIN RECEPTOR-RELATED PROTEIN 2-RELATED"/>
    <property type="match status" value="1"/>
</dbReference>
<dbReference type="GO" id="GO:0005041">
    <property type="term" value="F:low-density lipoprotein particle receptor activity"/>
    <property type="evidence" value="ECO:0007669"/>
    <property type="project" value="TreeGrafter"/>
</dbReference>
<reference evidence="11" key="2">
    <citation type="submission" date="2023-03" db="EMBL/GenBank/DDBJ databases">
        <authorList>
            <person name="Inwood S.N."/>
            <person name="Skelly J.G."/>
            <person name="Guhlin J."/>
            <person name="Harrop T.W.R."/>
            <person name="Goldson S.G."/>
            <person name="Dearden P.K."/>
        </authorList>
    </citation>
    <scope>NUCLEOTIDE SEQUENCE</scope>
    <source>
        <strain evidence="11">Irish</strain>
        <tissue evidence="11">Whole body</tissue>
    </source>
</reference>
<evidence type="ECO:0000256" key="3">
    <source>
        <dbReference type="ARBA" id="ARBA00022737"/>
    </source>
</evidence>
<dbReference type="AlphaFoldDB" id="A0AA39C7S2"/>
<dbReference type="Pfam" id="PF00057">
    <property type="entry name" value="Ldl_recept_a"/>
    <property type="match status" value="2"/>
</dbReference>
<dbReference type="SMART" id="SM00192">
    <property type="entry name" value="LDLa"/>
    <property type="match status" value="2"/>
</dbReference>
<evidence type="ECO:0000313" key="11">
    <source>
        <dbReference type="EMBL" id="KAK0159005.1"/>
    </source>
</evidence>
<dbReference type="Proteomes" id="UP001168990">
    <property type="component" value="Unassembled WGS sequence"/>
</dbReference>
<dbReference type="PRINTS" id="PR00261">
    <property type="entry name" value="LDLRECEPTOR"/>
</dbReference>
<feature type="disulfide bond" evidence="9">
    <location>
        <begin position="74"/>
        <end position="92"/>
    </location>
</feature>
<keyword evidence="8" id="KW-0325">Glycoprotein</keyword>
<dbReference type="GO" id="GO:0043235">
    <property type="term" value="C:receptor complex"/>
    <property type="evidence" value="ECO:0007669"/>
    <property type="project" value="TreeGrafter"/>
</dbReference>
<dbReference type="CDD" id="cd00112">
    <property type="entry name" value="LDLa"/>
    <property type="match status" value="2"/>
</dbReference>
<evidence type="ECO:0000256" key="5">
    <source>
        <dbReference type="ARBA" id="ARBA00023136"/>
    </source>
</evidence>
<dbReference type="PROSITE" id="PS01209">
    <property type="entry name" value="LDLRA_1"/>
    <property type="match status" value="1"/>
</dbReference>
<keyword evidence="2" id="KW-0812">Transmembrane</keyword>
<gene>
    <name evidence="11" type="ORF">PV328_009938</name>
</gene>
<comment type="caution">
    <text evidence="9">Lacks conserved residue(s) required for the propagation of feature annotation.</text>
</comment>
<dbReference type="Gene3D" id="2.40.128.620">
    <property type="match status" value="1"/>
</dbReference>
<feature type="disulfide bond" evidence="9">
    <location>
        <begin position="47"/>
        <end position="62"/>
    </location>
</feature>
<evidence type="ECO:0000256" key="9">
    <source>
        <dbReference type="PROSITE-ProRule" id="PRU00124"/>
    </source>
</evidence>
<dbReference type="SUPFAM" id="SSF57424">
    <property type="entry name" value="LDL receptor-like module"/>
    <property type="match status" value="2"/>
</dbReference>
<sequence length="126" mass="13811">MQISFLIMAIVAIGATNAHHHVDPSKCLINEVKCRDGSHCIPKHFICDGSKDCHDHSDEQNCLNYTCPDHKIKCADGTCIHKMLLCDEIQDCPGGGDEHKSICSKPKNKLGKLKSKCSPQGILINS</sequence>
<protein>
    <submittedName>
        <fullName evidence="11">Uncharacterized protein</fullName>
    </submittedName>
</protein>
<keyword evidence="4" id="KW-1133">Transmembrane helix</keyword>
<feature type="disulfide bond" evidence="9">
    <location>
        <begin position="67"/>
        <end position="79"/>
    </location>
</feature>
<evidence type="ECO:0000256" key="4">
    <source>
        <dbReference type="ARBA" id="ARBA00022989"/>
    </source>
</evidence>
<evidence type="ECO:0000256" key="1">
    <source>
        <dbReference type="ARBA" id="ARBA00004167"/>
    </source>
</evidence>
<dbReference type="InterPro" id="IPR002172">
    <property type="entry name" value="LDrepeatLR_classA_rpt"/>
</dbReference>
<keyword evidence="10" id="KW-0732">Signal</keyword>
<comment type="subcellular location">
    <subcellularLocation>
        <location evidence="1">Membrane</location>
        <topology evidence="1">Single-pass membrane protein</topology>
    </subcellularLocation>
</comment>
<dbReference type="GO" id="GO:0005886">
    <property type="term" value="C:plasma membrane"/>
    <property type="evidence" value="ECO:0007669"/>
    <property type="project" value="TreeGrafter"/>
</dbReference>
<feature type="chain" id="PRO_5041243397" evidence="10">
    <location>
        <begin position="19"/>
        <end position="126"/>
    </location>
</feature>
<comment type="caution">
    <text evidence="11">The sequence shown here is derived from an EMBL/GenBank/DDBJ whole genome shotgun (WGS) entry which is preliminary data.</text>
</comment>
<dbReference type="PANTHER" id="PTHR22722:SF5">
    <property type="entry name" value="LOW-DENSITY LIPOPROTEIN RECEPTOR-RELATED PROTEIN 1B"/>
    <property type="match status" value="1"/>
</dbReference>
<organism evidence="11 12">
    <name type="scientific">Microctonus aethiopoides</name>
    <dbReference type="NCBI Taxonomy" id="144406"/>
    <lineage>
        <taxon>Eukaryota</taxon>
        <taxon>Metazoa</taxon>
        <taxon>Ecdysozoa</taxon>
        <taxon>Arthropoda</taxon>
        <taxon>Hexapoda</taxon>
        <taxon>Insecta</taxon>
        <taxon>Pterygota</taxon>
        <taxon>Neoptera</taxon>
        <taxon>Endopterygota</taxon>
        <taxon>Hymenoptera</taxon>
        <taxon>Apocrita</taxon>
        <taxon>Ichneumonoidea</taxon>
        <taxon>Braconidae</taxon>
        <taxon>Euphorinae</taxon>
        <taxon>Microctonus</taxon>
    </lineage>
</organism>
<keyword evidence="5" id="KW-0472">Membrane</keyword>
<dbReference type="Gene3D" id="4.10.400.10">
    <property type="entry name" value="Low-density Lipoprotein Receptor"/>
    <property type="match status" value="1"/>
</dbReference>
<evidence type="ECO:0000256" key="6">
    <source>
        <dbReference type="ARBA" id="ARBA00023157"/>
    </source>
</evidence>
<dbReference type="InterPro" id="IPR023415">
    <property type="entry name" value="LDLR_class-A_CS"/>
</dbReference>
<name>A0AA39C7S2_9HYME</name>
<dbReference type="InterPro" id="IPR051221">
    <property type="entry name" value="LDLR-related"/>
</dbReference>
<evidence type="ECO:0000256" key="7">
    <source>
        <dbReference type="ARBA" id="ARBA00023170"/>
    </source>
</evidence>
<dbReference type="EMBL" id="JAQQBS010001424">
    <property type="protein sequence ID" value="KAK0159005.1"/>
    <property type="molecule type" value="Genomic_DNA"/>
</dbReference>
<proteinExistence type="predicted"/>
<keyword evidence="6 9" id="KW-1015">Disulfide bond</keyword>
<feature type="signal peptide" evidence="10">
    <location>
        <begin position="1"/>
        <end position="18"/>
    </location>
</feature>
<keyword evidence="3" id="KW-0677">Repeat</keyword>
<keyword evidence="7" id="KW-0675">Receptor</keyword>
<reference evidence="11" key="1">
    <citation type="journal article" date="2023" name="bioRxiv">
        <title>Scaffold-level genome assemblies of two parasitoid biocontrol wasps reveal the parthenogenesis mechanism and an associated novel virus.</title>
        <authorList>
            <person name="Inwood S."/>
            <person name="Skelly J."/>
            <person name="Guhlin J."/>
            <person name="Harrop T."/>
            <person name="Goldson S."/>
            <person name="Dearden P."/>
        </authorList>
    </citation>
    <scope>NUCLEOTIDE SEQUENCE</scope>
    <source>
        <strain evidence="11">Irish</strain>
        <tissue evidence="11">Whole body</tissue>
    </source>
</reference>
<evidence type="ECO:0000256" key="2">
    <source>
        <dbReference type="ARBA" id="ARBA00022692"/>
    </source>
</evidence>
<dbReference type="PROSITE" id="PS50068">
    <property type="entry name" value="LDLRA_2"/>
    <property type="match status" value="2"/>
</dbReference>
<evidence type="ECO:0000313" key="12">
    <source>
        <dbReference type="Proteomes" id="UP001168990"/>
    </source>
</evidence>